<feature type="transmembrane region" description="Helical" evidence="1">
    <location>
        <begin position="77"/>
        <end position="94"/>
    </location>
</feature>
<reference evidence="2" key="1">
    <citation type="submission" date="2021-01" db="EMBL/GenBank/DDBJ databases">
        <title>Whole genome shotgun sequence of Actinoplanes capillaceus NBRC 16408.</title>
        <authorList>
            <person name="Komaki H."/>
            <person name="Tamura T."/>
        </authorList>
    </citation>
    <scope>NUCLEOTIDE SEQUENCE [LARGE SCALE GENOMIC DNA]</scope>
    <source>
        <strain evidence="2">NBRC 16408</strain>
    </source>
</reference>
<accession>A0ABQ3WTY0</accession>
<comment type="caution">
    <text evidence="2">The sequence shown here is derived from an EMBL/GenBank/DDBJ whole genome shotgun (WGS) entry which is preliminary data.</text>
</comment>
<feature type="transmembrane region" description="Helical" evidence="1">
    <location>
        <begin position="6"/>
        <end position="25"/>
    </location>
</feature>
<name>A0ABQ3WTY0_9ACTN</name>
<evidence type="ECO:0000313" key="2">
    <source>
        <dbReference type="EMBL" id="GID49638.1"/>
    </source>
</evidence>
<gene>
    <name evidence="2" type="ORF">Aca07nite_69130</name>
</gene>
<keyword evidence="1" id="KW-1133">Transmembrane helix</keyword>
<keyword evidence="1" id="KW-0472">Membrane</keyword>
<evidence type="ECO:0000256" key="1">
    <source>
        <dbReference type="SAM" id="Phobius"/>
    </source>
</evidence>
<dbReference type="EMBL" id="BOMF01000129">
    <property type="protein sequence ID" value="GID49638.1"/>
    <property type="molecule type" value="Genomic_DNA"/>
</dbReference>
<proteinExistence type="predicted"/>
<feature type="transmembrane region" description="Helical" evidence="1">
    <location>
        <begin position="45"/>
        <end position="65"/>
    </location>
</feature>
<sequence length="106" mass="11033">MDVFFVVVLLGPGALISGFGLAALLTGGELVLSGSRRAWRDRGQAIGFCLLLGTALLTSGLTEIATRTGLIGDDARLWLLLPPVTLTTIAIVAFRPRRPTTAGADA</sequence>
<keyword evidence="1" id="KW-0812">Transmembrane</keyword>
<organism evidence="2">
    <name type="scientific">Actinoplanes campanulatus</name>
    <dbReference type="NCBI Taxonomy" id="113559"/>
    <lineage>
        <taxon>Bacteria</taxon>
        <taxon>Bacillati</taxon>
        <taxon>Actinomycetota</taxon>
        <taxon>Actinomycetes</taxon>
        <taxon>Micromonosporales</taxon>
        <taxon>Micromonosporaceae</taxon>
        <taxon>Actinoplanes</taxon>
    </lineage>
</organism>
<protein>
    <submittedName>
        <fullName evidence="2">Uncharacterized protein</fullName>
    </submittedName>
</protein>
<dbReference type="RefSeq" id="WP_204299726.1">
    <property type="nucleotide sequence ID" value="NZ_BAAAGQ010000022.1"/>
</dbReference>